<dbReference type="EC" id="5.3.1.24" evidence="3 9"/>
<feature type="domain" description="N-(5'phosphoribosyl) anthranilate isomerase (PRAI)" evidence="10">
    <location>
        <begin position="5"/>
        <end position="196"/>
    </location>
</feature>
<reference evidence="11" key="2">
    <citation type="submission" date="2022-11" db="EMBL/GenBank/DDBJ databases">
        <title>Draft genome sequence of Sellimonas catena strain 12EGH17.</title>
        <authorList>
            <person name="Atsushi H."/>
            <person name="Moriya O."/>
            <person name="Mitsuo S."/>
        </authorList>
    </citation>
    <scope>NUCLEOTIDE SEQUENCE</scope>
    <source>
        <strain evidence="11">12EGH17</strain>
    </source>
</reference>
<keyword evidence="14" id="KW-1185">Reference proteome</keyword>
<dbReference type="InterPro" id="IPR011060">
    <property type="entry name" value="RibuloseP-bd_barrel"/>
</dbReference>
<comment type="similarity">
    <text evidence="9">Belongs to the TrpF family.</text>
</comment>
<dbReference type="EMBL" id="BSBO01000011">
    <property type="protein sequence ID" value="GLG04109.1"/>
    <property type="molecule type" value="Genomic_DNA"/>
</dbReference>
<dbReference type="RefSeq" id="WP_087254062.1">
    <property type="nucleotide sequence ID" value="NZ_BSBO01000011.1"/>
</dbReference>
<comment type="catalytic activity">
    <reaction evidence="1 9">
        <text>N-(5-phospho-beta-D-ribosyl)anthranilate = 1-(2-carboxyphenylamino)-1-deoxy-D-ribulose 5-phosphate</text>
        <dbReference type="Rhea" id="RHEA:21540"/>
        <dbReference type="ChEBI" id="CHEBI:18277"/>
        <dbReference type="ChEBI" id="CHEBI:58613"/>
        <dbReference type="EC" id="5.3.1.24"/>
    </reaction>
</comment>
<name>A0A9W6FHC4_9FIRM</name>
<comment type="caution">
    <text evidence="12">The sequence shown here is derived from an EMBL/GenBank/DDBJ whole genome shotgun (WGS) entry which is preliminary data.</text>
</comment>
<evidence type="ECO:0000313" key="12">
    <source>
        <dbReference type="EMBL" id="GLG89723.1"/>
    </source>
</evidence>
<dbReference type="Proteomes" id="UP001145094">
    <property type="component" value="Unassembled WGS sequence"/>
</dbReference>
<keyword evidence="5 9" id="KW-0028">Amino-acid biosynthesis</keyword>
<keyword evidence="6 9" id="KW-0822">Tryptophan biosynthesis</keyword>
<evidence type="ECO:0000256" key="8">
    <source>
        <dbReference type="ARBA" id="ARBA00023235"/>
    </source>
</evidence>
<dbReference type="Proteomes" id="UP001145145">
    <property type="component" value="Unassembled WGS sequence"/>
</dbReference>
<evidence type="ECO:0000313" key="13">
    <source>
        <dbReference type="Proteomes" id="UP001145094"/>
    </source>
</evidence>
<reference evidence="12" key="3">
    <citation type="submission" date="2022-11" db="EMBL/GenBank/DDBJ databases">
        <title>Draft genome sequence of Sellimonas catena strain 18CBH55.</title>
        <authorList>
            <person name="Atsushi H."/>
            <person name="Moriya O."/>
            <person name="Mitsuo S."/>
        </authorList>
    </citation>
    <scope>NUCLEOTIDE SEQUENCE</scope>
    <source>
        <strain evidence="12">18CBH55</strain>
    </source>
</reference>
<reference evidence="12 14" key="5">
    <citation type="journal article" date="2023" name="Int. J. Syst. Evol. Microbiol.">
        <title>Sellimonas catena sp. nov., isolated from human faeces.</title>
        <authorList>
            <person name="Hisatomi A."/>
            <person name="Ohkuma M."/>
            <person name="Sakamoto M."/>
        </authorList>
    </citation>
    <scope>NUCLEOTIDE SEQUENCE</scope>
    <source>
        <strain evidence="11 14">12EGH17</strain>
        <strain evidence="12">18CBH55</strain>
    </source>
</reference>
<dbReference type="PANTHER" id="PTHR42894:SF1">
    <property type="entry name" value="N-(5'-PHOSPHORIBOSYL)ANTHRANILATE ISOMERASE"/>
    <property type="match status" value="1"/>
</dbReference>
<dbReference type="PANTHER" id="PTHR42894">
    <property type="entry name" value="N-(5'-PHOSPHORIBOSYL)ANTHRANILATE ISOMERASE"/>
    <property type="match status" value="1"/>
</dbReference>
<gene>
    <name evidence="9 12" type="primary">trpF</name>
    <name evidence="11" type="ORF">Selli1_12830</name>
    <name evidence="12" type="ORF">Selli2_11500</name>
</gene>
<proteinExistence type="inferred from homology"/>
<accession>A0A9W6FHC4</accession>
<protein>
    <recommendedName>
        <fullName evidence="4 9">N-(5'-phosphoribosyl)anthranilate isomerase</fullName>
        <shortName evidence="9">PRAI</shortName>
        <ecNumber evidence="3 9">5.3.1.24</ecNumber>
    </recommendedName>
</protein>
<evidence type="ECO:0000256" key="3">
    <source>
        <dbReference type="ARBA" id="ARBA00012572"/>
    </source>
</evidence>
<evidence type="ECO:0000256" key="1">
    <source>
        <dbReference type="ARBA" id="ARBA00001164"/>
    </source>
</evidence>
<dbReference type="Pfam" id="PF00697">
    <property type="entry name" value="PRAI"/>
    <property type="match status" value="1"/>
</dbReference>
<dbReference type="CDD" id="cd00405">
    <property type="entry name" value="PRAI"/>
    <property type="match status" value="1"/>
</dbReference>
<evidence type="ECO:0000256" key="6">
    <source>
        <dbReference type="ARBA" id="ARBA00022822"/>
    </source>
</evidence>
<dbReference type="GO" id="GO:0000162">
    <property type="term" value="P:L-tryptophan biosynthetic process"/>
    <property type="evidence" value="ECO:0007669"/>
    <property type="project" value="UniProtKB-UniRule"/>
</dbReference>
<evidence type="ECO:0000259" key="10">
    <source>
        <dbReference type="Pfam" id="PF00697"/>
    </source>
</evidence>
<evidence type="ECO:0000256" key="9">
    <source>
        <dbReference type="HAMAP-Rule" id="MF_00135"/>
    </source>
</evidence>
<evidence type="ECO:0000256" key="7">
    <source>
        <dbReference type="ARBA" id="ARBA00023141"/>
    </source>
</evidence>
<dbReference type="Gene3D" id="3.20.20.70">
    <property type="entry name" value="Aldolase class I"/>
    <property type="match status" value="1"/>
</dbReference>
<dbReference type="AlphaFoldDB" id="A0A9W6FHC4"/>
<dbReference type="InterPro" id="IPR013785">
    <property type="entry name" value="Aldolase_TIM"/>
</dbReference>
<comment type="pathway">
    <text evidence="2 9">Amino-acid biosynthesis; L-tryptophan biosynthesis; L-tryptophan from chorismate: step 3/5.</text>
</comment>
<evidence type="ECO:0000313" key="11">
    <source>
        <dbReference type="EMBL" id="GLG04109.1"/>
    </source>
</evidence>
<sequence length="203" mass="22481">MKTKIKICGLRRKEDIVYVNAARPDYCGFILNVPQSRRNMDPEGLKGLLEELDPGIVPVGVFVNEDTNTILRIVRESGLKMIQLHGQEGEEMVRTIRETAGVPVIKAVSVKSREDVERAAGFPADYLLFDCGTGGTGRSFDWSCLEEAKQPYFLAGGIGIHNMKEAVERFHPFAVDLSSSVETDGVKDEKKIADAVHMLRSLT</sequence>
<organism evidence="12 13">
    <name type="scientific">Sellimonas catena</name>
    <dbReference type="NCBI Taxonomy" id="2994035"/>
    <lineage>
        <taxon>Bacteria</taxon>
        <taxon>Bacillati</taxon>
        <taxon>Bacillota</taxon>
        <taxon>Clostridia</taxon>
        <taxon>Lachnospirales</taxon>
        <taxon>Lachnospiraceae</taxon>
        <taxon>Sellimonas</taxon>
    </lineage>
</organism>
<keyword evidence="8 9" id="KW-0413">Isomerase</keyword>
<reference evidence="11" key="1">
    <citation type="submission" date="2022-11" db="EMBL/GenBank/DDBJ databases">
        <title>Draft genome sequence of Sellimonas catena strain 12EGH17.</title>
        <authorList>
            <person name="Hisatomi A."/>
            <person name="Ohkuma M."/>
            <person name="Sakamoto M."/>
        </authorList>
    </citation>
    <scope>NUCLEOTIDE SEQUENCE</scope>
    <source>
        <strain evidence="11">12EGH17</strain>
    </source>
</reference>
<reference evidence="12" key="4">
    <citation type="submission" date="2022-11" db="EMBL/GenBank/DDBJ databases">
        <title>Draft genome sequence of Sellimonas catena strain 18CBH55.</title>
        <authorList>
            <person name="Hisatomi A."/>
            <person name="Ohkuma M."/>
            <person name="Sakamoto M."/>
        </authorList>
    </citation>
    <scope>NUCLEOTIDE SEQUENCE</scope>
    <source>
        <strain evidence="12">18CBH55</strain>
    </source>
</reference>
<keyword evidence="7 9" id="KW-0057">Aromatic amino acid biosynthesis</keyword>
<dbReference type="InterPro" id="IPR044643">
    <property type="entry name" value="TrpF_fam"/>
</dbReference>
<dbReference type="EMBL" id="BSCH01000006">
    <property type="protein sequence ID" value="GLG89723.1"/>
    <property type="molecule type" value="Genomic_DNA"/>
</dbReference>
<evidence type="ECO:0000313" key="14">
    <source>
        <dbReference type="Proteomes" id="UP001145145"/>
    </source>
</evidence>
<evidence type="ECO:0000256" key="2">
    <source>
        <dbReference type="ARBA" id="ARBA00004664"/>
    </source>
</evidence>
<dbReference type="HAMAP" id="MF_00135">
    <property type="entry name" value="PRAI"/>
    <property type="match status" value="1"/>
</dbReference>
<dbReference type="InterPro" id="IPR001240">
    <property type="entry name" value="PRAI_dom"/>
</dbReference>
<evidence type="ECO:0000256" key="5">
    <source>
        <dbReference type="ARBA" id="ARBA00022605"/>
    </source>
</evidence>
<dbReference type="SUPFAM" id="SSF51366">
    <property type="entry name" value="Ribulose-phoshate binding barrel"/>
    <property type="match status" value="1"/>
</dbReference>
<evidence type="ECO:0000256" key="4">
    <source>
        <dbReference type="ARBA" id="ARBA00022272"/>
    </source>
</evidence>
<dbReference type="GO" id="GO:0004640">
    <property type="term" value="F:phosphoribosylanthranilate isomerase activity"/>
    <property type="evidence" value="ECO:0007669"/>
    <property type="project" value="UniProtKB-UniRule"/>
</dbReference>